<accession>X1ITE0</accession>
<dbReference type="GO" id="GO:0006302">
    <property type="term" value="P:double-strand break repair"/>
    <property type="evidence" value="ECO:0007669"/>
    <property type="project" value="TreeGrafter"/>
</dbReference>
<dbReference type="EMBL" id="BARU01043846">
    <property type="protein sequence ID" value="GAH85716.1"/>
    <property type="molecule type" value="Genomic_DNA"/>
</dbReference>
<dbReference type="GO" id="GO:0043138">
    <property type="term" value="F:3'-5' DNA helicase activity"/>
    <property type="evidence" value="ECO:0007669"/>
    <property type="project" value="TreeGrafter"/>
</dbReference>
<feature type="domain" description="Primosomal protein N' 3' DNA-binding" evidence="4">
    <location>
        <begin position="25"/>
        <end position="129"/>
    </location>
</feature>
<proteinExistence type="predicted"/>
<evidence type="ECO:0000256" key="2">
    <source>
        <dbReference type="ARBA" id="ARBA00022840"/>
    </source>
</evidence>
<dbReference type="Gene3D" id="3.40.1440.60">
    <property type="entry name" value="PriA, 3(prime) DNA-binding domain"/>
    <property type="match status" value="1"/>
</dbReference>
<comment type="caution">
    <text evidence="5">The sequence shown here is derived from an EMBL/GenBank/DDBJ whole genome shotgun (WGS) entry which is preliminary data.</text>
</comment>
<dbReference type="PANTHER" id="PTHR30580">
    <property type="entry name" value="PRIMOSOMAL PROTEIN N"/>
    <property type="match status" value="1"/>
</dbReference>
<evidence type="ECO:0000256" key="1">
    <source>
        <dbReference type="ARBA" id="ARBA00022741"/>
    </source>
</evidence>
<name>X1ITE0_9ZZZZ</name>
<evidence type="ECO:0000256" key="3">
    <source>
        <dbReference type="ARBA" id="ARBA00023125"/>
    </source>
</evidence>
<dbReference type="PANTHER" id="PTHR30580:SF1">
    <property type="entry name" value="COMF OPERON PROTEIN 1"/>
    <property type="match status" value="1"/>
</dbReference>
<dbReference type="InterPro" id="IPR041222">
    <property type="entry name" value="PriA_3primeBD"/>
</dbReference>
<dbReference type="GO" id="GO:0005524">
    <property type="term" value="F:ATP binding"/>
    <property type="evidence" value="ECO:0007669"/>
    <property type="project" value="UniProtKB-KW"/>
</dbReference>
<dbReference type="InterPro" id="IPR042115">
    <property type="entry name" value="PriA_3primeBD_sf"/>
</dbReference>
<evidence type="ECO:0000313" key="5">
    <source>
        <dbReference type="EMBL" id="GAH85716.1"/>
    </source>
</evidence>
<dbReference type="AlphaFoldDB" id="X1ITE0"/>
<dbReference type="Pfam" id="PF17764">
    <property type="entry name" value="PriA_3primeBD"/>
    <property type="match status" value="1"/>
</dbReference>
<feature type="non-terminal residue" evidence="5">
    <location>
        <position position="144"/>
    </location>
</feature>
<protein>
    <recommendedName>
        <fullName evidence="4">Primosomal protein N' 3' DNA-binding domain-containing protein</fullName>
    </recommendedName>
</protein>
<keyword evidence="2" id="KW-0067">ATP-binding</keyword>
<dbReference type="GO" id="GO:0003677">
    <property type="term" value="F:DNA binding"/>
    <property type="evidence" value="ECO:0007669"/>
    <property type="project" value="UniProtKB-KW"/>
</dbReference>
<sequence length="144" mass="16080">MSKYRTDNLFASEEAEQPICSHTVRVAFESAADMEFDYLVPDEFWPIRAGQRAEAPFGRKNKLEKGFCVEADVPFEKSFTAGGKGRKLKIVARVIDKEPLLDAKLMELARWISSYYVCPLGQVLAAMVPGAVKRGAGARTEKYV</sequence>
<keyword evidence="1" id="KW-0547">Nucleotide-binding</keyword>
<reference evidence="5" key="1">
    <citation type="journal article" date="2014" name="Front. Microbiol.">
        <title>High frequency of phylogenetically diverse reductive dehalogenase-homologous genes in deep subseafloor sedimentary metagenomes.</title>
        <authorList>
            <person name="Kawai M."/>
            <person name="Futagami T."/>
            <person name="Toyoda A."/>
            <person name="Takaki Y."/>
            <person name="Nishi S."/>
            <person name="Hori S."/>
            <person name="Arai W."/>
            <person name="Tsubouchi T."/>
            <person name="Morono Y."/>
            <person name="Uchiyama I."/>
            <person name="Ito T."/>
            <person name="Fujiyama A."/>
            <person name="Inagaki F."/>
            <person name="Takami H."/>
        </authorList>
    </citation>
    <scope>NUCLEOTIDE SEQUENCE</scope>
    <source>
        <strain evidence="5">Expedition CK06-06</strain>
    </source>
</reference>
<evidence type="ECO:0000259" key="4">
    <source>
        <dbReference type="Pfam" id="PF17764"/>
    </source>
</evidence>
<organism evidence="5">
    <name type="scientific">marine sediment metagenome</name>
    <dbReference type="NCBI Taxonomy" id="412755"/>
    <lineage>
        <taxon>unclassified sequences</taxon>
        <taxon>metagenomes</taxon>
        <taxon>ecological metagenomes</taxon>
    </lineage>
</organism>
<dbReference type="GO" id="GO:0006310">
    <property type="term" value="P:DNA recombination"/>
    <property type="evidence" value="ECO:0007669"/>
    <property type="project" value="TreeGrafter"/>
</dbReference>
<keyword evidence="3" id="KW-0238">DNA-binding</keyword>
<dbReference type="GO" id="GO:0006270">
    <property type="term" value="P:DNA replication initiation"/>
    <property type="evidence" value="ECO:0007669"/>
    <property type="project" value="TreeGrafter"/>
</dbReference>
<gene>
    <name evidence="5" type="ORF">S03H2_67051</name>
</gene>